<evidence type="ECO:0000256" key="3">
    <source>
        <dbReference type="ARBA" id="ARBA00022660"/>
    </source>
</evidence>
<comment type="subcellular location">
    <subcellularLocation>
        <location evidence="1">Mitochondrion inner membrane</location>
        <topology evidence="1">Peripheral membrane protein</topology>
        <orientation evidence="1">Matrix side</orientation>
    </subcellularLocation>
</comment>
<protein>
    <recommendedName>
        <fullName evidence="10">Cytochrome b-c1 complex subunit 2, mitochondrial</fullName>
    </recommendedName>
</protein>
<keyword evidence="3" id="KW-0679">Respiratory chain</keyword>
<organism evidence="13 14">
    <name type="scientific">Favolaschia claudopus</name>
    <dbReference type="NCBI Taxonomy" id="2862362"/>
    <lineage>
        <taxon>Eukaryota</taxon>
        <taxon>Fungi</taxon>
        <taxon>Dikarya</taxon>
        <taxon>Basidiomycota</taxon>
        <taxon>Agaricomycotina</taxon>
        <taxon>Agaricomycetes</taxon>
        <taxon>Agaricomycetidae</taxon>
        <taxon>Agaricales</taxon>
        <taxon>Marasmiineae</taxon>
        <taxon>Mycenaceae</taxon>
        <taxon>Favolaschia</taxon>
    </lineage>
</organism>
<evidence type="ECO:0000256" key="6">
    <source>
        <dbReference type="ARBA" id="ARBA00022982"/>
    </source>
</evidence>
<dbReference type="SUPFAM" id="SSF63411">
    <property type="entry name" value="LuxS/MPP-like metallohydrolase"/>
    <property type="match status" value="2"/>
</dbReference>
<dbReference type="EMBL" id="JAWWNJ010000025">
    <property type="protein sequence ID" value="KAK7030710.1"/>
    <property type="molecule type" value="Genomic_DNA"/>
</dbReference>
<evidence type="ECO:0000256" key="9">
    <source>
        <dbReference type="ARBA" id="ARBA00038146"/>
    </source>
</evidence>
<dbReference type="InterPro" id="IPR050361">
    <property type="entry name" value="MPP/UQCRC_Complex"/>
</dbReference>
<evidence type="ECO:0000256" key="5">
    <source>
        <dbReference type="ARBA" id="ARBA00022946"/>
    </source>
</evidence>
<dbReference type="PANTHER" id="PTHR11851">
    <property type="entry name" value="METALLOPROTEASE"/>
    <property type="match status" value="1"/>
</dbReference>
<evidence type="ECO:0000256" key="7">
    <source>
        <dbReference type="ARBA" id="ARBA00023128"/>
    </source>
</evidence>
<dbReference type="Pfam" id="PF00675">
    <property type="entry name" value="Peptidase_M16"/>
    <property type="match status" value="1"/>
</dbReference>
<dbReference type="GO" id="GO:0005743">
    <property type="term" value="C:mitochondrial inner membrane"/>
    <property type="evidence" value="ECO:0007669"/>
    <property type="project" value="UniProtKB-SubCell"/>
</dbReference>
<dbReference type="GO" id="GO:0046872">
    <property type="term" value="F:metal ion binding"/>
    <property type="evidence" value="ECO:0007669"/>
    <property type="project" value="InterPro"/>
</dbReference>
<gene>
    <name evidence="13" type="ORF">R3P38DRAFT_3394099</name>
</gene>
<dbReference type="InterPro" id="IPR011249">
    <property type="entry name" value="Metalloenz_LuxS/M16"/>
</dbReference>
<reference evidence="13 14" key="1">
    <citation type="journal article" date="2024" name="J Genomics">
        <title>Draft genome sequencing and assembly of Favolaschia claudopus CIRM-BRFM 2984 isolated from oak limbs.</title>
        <authorList>
            <person name="Navarro D."/>
            <person name="Drula E."/>
            <person name="Chaduli D."/>
            <person name="Cazenave R."/>
            <person name="Ahrendt S."/>
            <person name="Wang J."/>
            <person name="Lipzen A."/>
            <person name="Daum C."/>
            <person name="Barry K."/>
            <person name="Grigoriev I.V."/>
            <person name="Favel A."/>
            <person name="Rosso M.N."/>
            <person name="Martin F."/>
        </authorList>
    </citation>
    <scope>NUCLEOTIDE SEQUENCE [LARGE SCALE GENOMIC DNA]</scope>
    <source>
        <strain evidence="13 14">CIRM-BRFM 2984</strain>
    </source>
</reference>
<dbReference type="Gene3D" id="3.30.830.10">
    <property type="entry name" value="Metalloenzyme, LuxS/M16 peptidase-like"/>
    <property type="match status" value="2"/>
</dbReference>
<evidence type="ECO:0000256" key="4">
    <source>
        <dbReference type="ARBA" id="ARBA00022792"/>
    </source>
</evidence>
<accession>A0AAW0BV25</accession>
<feature type="region of interest" description="Disordered" evidence="11">
    <location>
        <begin position="293"/>
        <end position="317"/>
    </location>
</feature>
<feature type="domain" description="Peptidase M16 N-terminal" evidence="12">
    <location>
        <begin position="109"/>
        <end position="250"/>
    </location>
</feature>
<evidence type="ECO:0000313" key="13">
    <source>
        <dbReference type="EMBL" id="KAK7030710.1"/>
    </source>
</evidence>
<keyword evidence="4" id="KW-0999">Mitochondrion inner membrane</keyword>
<evidence type="ECO:0000256" key="11">
    <source>
        <dbReference type="SAM" id="MobiDB-lite"/>
    </source>
</evidence>
<evidence type="ECO:0000256" key="8">
    <source>
        <dbReference type="ARBA" id="ARBA00023136"/>
    </source>
</evidence>
<dbReference type="InterPro" id="IPR011765">
    <property type="entry name" value="Pept_M16_N"/>
</dbReference>
<feature type="compositionally biased region" description="Low complexity" evidence="11">
    <location>
        <begin position="293"/>
        <end position="312"/>
    </location>
</feature>
<keyword evidence="6" id="KW-0249">Electron transport</keyword>
<name>A0AAW0BV25_9AGAR</name>
<dbReference type="AlphaFoldDB" id="A0AAW0BV25"/>
<comment type="similarity">
    <text evidence="9">Belongs to the peptidase M16 family. UQCRC2/QCR2 subfamily.</text>
</comment>
<evidence type="ECO:0000313" key="14">
    <source>
        <dbReference type="Proteomes" id="UP001362999"/>
    </source>
</evidence>
<proteinExistence type="inferred from homology"/>
<keyword evidence="14" id="KW-1185">Reference proteome</keyword>
<comment type="caution">
    <text evidence="13">The sequence shown here is derived from an EMBL/GenBank/DDBJ whole genome shotgun (WGS) entry which is preliminary data.</text>
</comment>
<evidence type="ECO:0000256" key="10">
    <source>
        <dbReference type="ARBA" id="ARBA00040751"/>
    </source>
</evidence>
<sequence>MSRTRLSNIRTNNEIASGRLRAIRSRITSFSTWPVCVPRTNIVVRGSSTSFGSRASRARFARAFFGLIVLSMLLVQRYKDWTQATSRASLRLARRRSFATAVDVGGFKVAAIENNQPTVAVTVLAKAGPRYQQKPGVAHALKNFAFKSTADRSALGTVRESELYGGVLSSTLTREHLALTAEFLRGDEEFFINVLASVIASTKYYRHEYEELVLPAVESEVNALHRDPATHAIELAHALAFRNGLGASLFAAPHTPVTATDVEQFAASAFAKGNFAILGSGISQSALSSLLQHAPTSQSTSSAPTTAPSSYSGGESRLETHGLPQTIFIGYGTTGAPTPELAALAAHLDPNPSVKWAKSASPILVGENTTAQAVYLPYSDAALVGLLVQGPTAAGVREAAKAAVAAIKGTSGVKAEQLKSAVAKAKFRLAANADGRAGIVEVLGSKVLAGSSETSLDAAIASLDKVSSAGFTKAAGELIKGKPTYVAIGDTQALPYADELGL</sequence>
<dbReference type="PANTHER" id="PTHR11851:SF209">
    <property type="entry name" value="CYTOCHROME B-C1 COMPLEX SUBUNIT 2, MITOCHONDRIAL"/>
    <property type="match status" value="1"/>
</dbReference>
<dbReference type="FunFam" id="3.30.830.10:FF:000021">
    <property type="entry name" value="Cytochrome b-c1 complex subunit 2"/>
    <property type="match status" value="1"/>
</dbReference>
<keyword evidence="2" id="KW-0813">Transport</keyword>
<keyword evidence="5" id="KW-0809">Transit peptide</keyword>
<dbReference type="Proteomes" id="UP001362999">
    <property type="component" value="Unassembled WGS sequence"/>
</dbReference>
<keyword evidence="8" id="KW-0472">Membrane</keyword>
<evidence type="ECO:0000259" key="12">
    <source>
        <dbReference type="Pfam" id="PF00675"/>
    </source>
</evidence>
<evidence type="ECO:0000256" key="1">
    <source>
        <dbReference type="ARBA" id="ARBA00004443"/>
    </source>
</evidence>
<keyword evidence="7" id="KW-0496">Mitochondrion</keyword>
<evidence type="ECO:0000256" key="2">
    <source>
        <dbReference type="ARBA" id="ARBA00022448"/>
    </source>
</evidence>